<dbReference type="FunFam" id="3.40.140.10:FF:000011">
    <property type="entry name" value="tRNA-specific adenosine deaminase"/>
    <property type="match status" value="1"/>
</dbReference>
<organism evidence="6 7">
    <name type="scientific">Prevotella micans F0438</name>
    <dbReference type="NCBI Taxonomy" id="883158"/>
    <lineage>
        <taxon>Bacteria</taxon>
        <taxon>Pseudomonadati</taxon>
        <taxon>Bacteroidota</taxon>
        <taxon>Bacteroidia</taxon>
        <taxon>Bacteroidales</taxon>
        <taxon>Prevotellaceae</taxon>
        <taxon>Prevotella</taxon>
    </lineage>
</organism>
<gene>
    <name evidence="6" type="ORF">HMPREF9140_00923</name>
</gene>
<evidence type="ECO:0000256" key="1">
    <source>
        <dbReference type="ARBA" id="ARBA00006576"/>
    </source>
</evidence>
<feature type="domain" description="CMP/dCMP-type deaminase" evidence="5">
    <location>
        <begin position="213"/>
        <end position="324"/>
    </location>
</feature>
<dbReference type="InterPro" id="IPR003607">
    <property type="entry name" value="HD/PDEase_dom"/>
</dbReference>
<name>H1Q1Y5_9BACT</name>
<dbReference type="Gene3D" id="1.10.3210.10">
    <property type="entry name" value="Hypothetical protein af1432"/>
    <property type="match status" value="1"/>
</dbReference>
<evidence type="ECO:0000256" key="3">
    <source>
        <dbReference type="ARBA" id="ARBA00022801"/>
    </source>
</evidence>
<dbReference type="InterPro" id="IPR006674">
    <property type="entry name" value="HD_domain"/>
</dbReference>
<evidence type="ECO:0000259" key="5">
    <source>
        <dbReference type="PROSITE" id="PS51747"/>
    </source>
</evidence>
<keyword evidence="4" id="KW-0862">Zinc</keyword>
<evidence type="ECO:0000313" key="7">
    <source>
        <dbReference type="Proteomes" id="UP000016023"/>
    </source>
</evidence>
<dbReference type="STRING" id="883158.HMPREF9140_00923"/>
<dbReference type="InterPro" id="IPR002125">
    <property type="entry name" value="CMP_dCMP_dom"/>
</dbReference>
<reference evidence="6 7" key="1">
    <citation type="submission" date="2011-12" db="EMBL/GenBank/DDBJ databases">
        <title>The Genome Sequence of Prevotella micans F0438.</title>
        <authorList>
            <consortium name="The Broad Institute Genome Sequencing Platform"/>
            <person name="Earl A."/>
            <person name="Ward D."/>
            <person name="Feldgarden M."/>
            <person name="Gevers D."/>
            <person name="Izard J."/>
            <person name="Baranova O.V."/>
            <person name="Blanton J.M."/>
            <person name="Wade W.G."/>
            <person name="Dewhirst F.E."/>
            <person name="Young S.K."/>
            <person name="Zeng Q."/>
            <person name="Gargeya S."/>
            <person name="Fitzgerald M."/>
            <person name="Haas B."/>
            <person name="Abouelleil A."/>
            <person name="Alvarado L."/>
            <person name="Arachchi H.M."/>
            <person name="Berlin A."/>
            <person name="Chapman S.B."/>
            <person name="Gearin G."/>
            <person name="Goldberg J."/>
            <person name="Griggs A."/>
            <person name="Gujja S."/>
            <person name="Hansen M."/>
            <person name="Heiman D."/>
            <person name="Howarth C."/>
            <person name="Larimer J."/>
            <person name="Lui A."/>
            <person name="MacDonald P.J.P."/>
            <person name="McCowen C."/>
            <person name="Montmayeur A."/>
            <person name="Murphy C."/>
            <person name="Neiman D."/>
            <person name="Pearson M."/>
            <person name="Priest M."/>
            <person name="Roberts A."/>
            <person name="Saif S."/>
            <person name="Shea T."/>
            <person name="Sisk P."/>
            <person name="Stolte C."/>
            <person name="Sykes S."/>
            <person name="Wortman J."/>
            <person name="Nusbaum C."/>
            <person name="Birren B."/>
        </authorList>
    </citation>
    <scope>NUCLEOTIDE SEQUENCE [LARGE SCALE GENOMIC DNA]</scope>
    <source>
        <strain evidence="6 7">F0438</strain>
    </source>
</reference>
<comment type="similarity">
    <text evidence="1">Belongs to the cytidine and deoxycytidylate deaminase family.</text>
</comment>
<dbReference type="GO" id="GO:0047974">
    <property type="term" value="F:guanosine deaminase activity"/>
    <property type="evidence" value="ECO:0007669"/>
    <property type="project" value="TreeGrafter"/>
</dbReference>
<evidence type="ECO:0000313" key="6">
    <source>
        <dbReference type="EMBL" id="EHO71605.1"/>
    </source>
</evidence>
<dbReference type="eggNOG" id="COG0590">
    <property type="taxonomic scope" value="Bacteria"/>
</dbReference>
<dbReference type="GO" id="GO:0006152">
    <property type="term" value="P:purine nucleoside catabolic process"/>
    <property type="evidence" value="ECO:0007669"/>
    <property type="project" value="TreeGrafter"/>
</dbReference>
<dbReference type="HOGENOM" id="CLU_754111_0_0_10"/>
<dbReference type="eggNOG" id="COG1418">
    <property type="taxonomic scope" value="Bacteria"/>
</dbReference>
<keyword evidence="7" id="KW-1185">Reference proteome</keyword>
<comment type="caution">
    <text evidence="6">The sequence shown here is derived from an EMBL/GenBank/DDBJ whole genome shotgun (WGS) entry which is preliminary data.</text>
</comment>
<dbReference type="PROSITE" id="PS00903">
    <property type="entry name" value="CYT_DCMP_DEAMINASES_1"/>
    <property type="match status" value="1"/>
</dbReference>
<keyword evidence="2" id="KW-0479">Metal-binding</keyword>
<dbReference type="SUPFAM" id="SSF109604">
    <property type="entry name" value="HD-domain/PDEase-like"/>
    <property type="match status" value="1"/>
</dbReference>
<dbReference type="InterPro" id="IPR016193">
    <property type="entry name" value="Cytidine_deaminase-like"/>
</dbReference>
<keyword evidence="3" id="KW-0378">Hydrolase</keyword>
<evidence type="ECO:0000256" key="4">
    <source>
        <dbReference type="ARBA" id="ARBA00022833"/>
    </source>
</evidence>
<dbReference type="InterPro" id="IPR016192">
    <property type="entry name" value="APOBEC/CMP_deaminase_Zn-bd"/>
</dbReference>
<dbReference type="AlphaFoldDB" id="H1Q1Y5"/>
<dbReference type="Gene3D" id="3.40.140.10">
    <property type="entry name" value="Cytidine Deaminase, domain 2"/>
    <property type="match status" value="1"/>
</dbReference>
<dbReference type="PROSITE" id="PS51747">
    <property type="entry name" value="CYT_DCMP_DEAMINASES_2"/>
    <property type="match status" value="1"/>
</dbReference>
<dbReference type="Pfam" id="PF01966">
    <property type="entry name" value="HD"/>
    <property type="match status" value="1"/>
</dbReference>
<accession>H1Q1Y5</accession>
<dbReference type="SUPFAM" id="SSF53927">
    <property type="entry name" value="Cytidine deaminase-like"/>
    <property type="match status" value="1"/>
</dbReference>
<dbReference type="EMBL" id="AGWK01000027">
    <property type="protein sequence ID" value="EHO71605.1"/>
    <property type="molecule type" value="Genomic_DNA"/>
</dbReference>
<dbReference type="PATRIC" id="fig|883158.3.peg.933"/>
<dbReference type="GO" id="GO:0008270">
    <property type="term" value="F:zinc ion binding"/>
    <property type="evidence" value="ECO:0007669"/>
    <property type="project" value="InterPro"/>
</dbReference>
<dbReference type="PANTHER" id="PTHR11079:SF161">
    <property type="entry name" value="CMP_DCMP-TYPE DEAMINASE DOMAIN-CONTAINING PROTEIN"/>
    <property type="match status" value="1"/>
</dbReference>
<dbReference type="Proteomes" id="UP000016023">
    <property type="component" value="Unassembled WGS sequence"/>
</dbReference>
<evidence type="ECO:0000256" key="2">
    <source>
        <dbReference type="ARBA" id="ARBA00022723"/>
    </source>
</evidence>
<dbReference type="CDD" id="cd01285">
    <property type="entry name" value="nucleoside_deaminase"/>
    <property type="match status" value="1"/>
</dbReference>
<protein>
    <recommendedName>
        <fullName evidence="5">CMP/dCMP-type deaminase domain-containing protein</fullName>
    </recommendedName>
</protein>
<proteinExistence type="inferred from homology"/>
<dbReference type="CDD" id="cd00077">
    <property type="entry name" value="HDc"/>
    <property type="match status" value="1"/>
</dbReference>
<dbReference type="PANTHER" id="PTHR11079">
    <property type="entry name" value="CYTOSINE DEAMINASE FAMILY MEMBER"/>
    <property type="match status" value="1"/>
</dbReference>
<sequence>MIQNANLDLVAFVEQQILPRYATFDKAHGLIHVQRVINNSLELAQITGANRNMVYIVAAYHDLGMEGPRAIHHLTGGKILQNDARLRKWFSAEQIRIMREAVEDHRASSSRTPRSIYGKIIAEADRDLEPEIVFTRAIQFAIENSPNAPVDKLWQQFKRHIHEKYGRNGYISLWIPNSPNARKLENIRFSIDNEETLKSIFDRIYLQETSHLMNNEQLMQRAIELSIESVANGGGPFGALIARNGEIIAEASNSVTLSNDPTAHAEVSAIRKACQNLGTFNLSGCVIFTSCEPCPMCLGAIYWARLDKILYANTRKDAAAIGFDDEFLYKELALQPQYRSKPSETIMRSAALVAFEQWQKKSDKTEY</sequence>
<dbReference type="Pfam" id="PF00383">
    <property type="entry name" value="dCMP_cyt_deam_1"/>
    <property type="match status" value="1"/>
</dbReference>